<dbReference type="AlphaFoldDB" id="A0A6M3LVV1"/>
<organism evidence="2">
    <name type="scientific">viral metagenome</name>
    <dbReference type="NCBI Taxonomy" id="1070528"/>
    <lineage>
        <taxon>unclassified sequences</taxon>
        <taxon>metagenomes</taxon>
        <taxon>organismal metagenomes</taxon>
    </lineage>
</organism>
<dbReference type="EMBL" id="MT143514">
    <property type="protein sequence ID" value="QJA97672.1"/>
    <property type="molecule type" value="Genomic_DNA"/>
</dbReference>
<accession>A0A6M3LVV1</accession>
<evidence type="ECO:0000313" key="2">
    <source>
        <dbReference type="EMBL" id="QJA97672.1"/>
    </source>
</evidence>
<evidence type="ECO:0000256" key="1">
    <source>
        <dbReference type="SAM" id="MobiDB-lite"/>
    </source>
</evidence>
<name>A0A6M3LVV1_9ZZZZ</name>
<proteinExistence type="predicted"/>
<sequence length="84" mass="8252">MANEESALSRARRLAEAAEAAAGLMGDATAPTTRAYILAGVASAWAGVARAEAAVGVAVVPGQTPDPRPGKPGKAGKQGKSPKA</sequence>
<reference evidence="2" key="1">
    <citation type="submission" date="2020-03" db="EMBL/GenBank/DDBJ databases">
        <title>The deep terrestrial virosphere.</title>
        <authorList>
            <person name="Holmfeldt K."/>
            <person name="Nilsson E."/>
            <person name="Simone D."/>
            <person name="Lopez-Fernandez M."/>
            <person name="Wu X."/>
            <person name="de Brujin I."/>
            <person name="Lundin D."/>
            <person name="Andersson A."/>
            <person name="Bertilsson S."/>
            <person name="Dopson M."/>
        </authorList>
    </citation>
    <scope>NUCLEOTIDE SEQUENCE</scope>
    <source>
        <strain evidence="2">MM415B06018</strain>
    </source>
</reference>
<gene>
    <name evidence="2" type="ORF">MM415B06018_0009</name>
</gene>
<protein>
    <submittedName>
        <fullName evidence="2">Uncharacterized protein</fullName>
    </submittedName>
</protein>
<feature type="region of interest" description="Disordered" evidence="1">
    <location>
        <begin position="60"/>
        <end position="84"/>
    </location>
</feature>